<organism evidence="7 8">
    <name type="scientific">Kluyveromyces dobzhanskii CBS 2104</name>
    <dbReference type="NCBI Taxonomy" id="1427455"/>
    <lineage>
        <taxon>Eukaryota</taxon>
        <taxon>Fungi</taxon>
        <taxon>Dikarya</taxon>
        <taxon>Ascomycota</taxon>
        <taxon>Saccharomycotina</taxon>
        <taxon>Saccharomycetes</taxon>
        <taxon>Saccharomycetales</taxon>
        <taxon>Saccharomycetaceae</taxon>
        <taxon>Kluyveromyces</taxon>
    </lineage>
</organism>
<dbReference type="SUPFAM" id="SSF50129">
    <property type="entry name" value="GroES-like"/>
    <property type="match status" value="2"/>
</dbReference>
<dbReference type="InterPro" id="IPR050700">
    <property type="entry name" value="YIM1/Zinc_Alcohol_DH_Fams"/>
</dbReference>
<dbReference type="PANTHER" id="PTHR11695">
    <property type="entry name" value="ALCOHOL DEHYDROGENASE RELATED"/>
    <property type="match status" value="1"/>
</dbReference>
<keyword evidence="8" id="KW-1185">Reference proteome</keyword>
<comment type="caution">
    <text evidence="7">The sequence shown here is derived from an EMBL/GenBank/DDBJ whole genome shotgun (WGS) entry which is preliminary data.</text>
</comment>
<name>A0A0A8L0U6_9SACH</name>
<evidence type="ECO:0000256" key="1">
    <source>
        <dbReference type="ARBA" id="ARBA00004173"/>
    </source>
</evidence>
<comment type="subcellular location">
    <subcellularLocation>
        <location evidence="2">Lipid droplet</location>
    </subcellularLocation>
    <subcellularLocation>
        <location evidence="1">Mitochondrion</location>
    </subcellularLocation>
</comment>
<evidence type="ECO:0000256" key="5">
    <source>
        <dbReference type="ARBA" id="ARBA00038249"/>
    </source>
</evidence>
<dbReference type="InterPro" id="IPR011032">
    <property type="entry name" value="GroES-like_sf"/>
</dbReference>
<reference evidence="7 8" key="1">
    <citation type="submission" date="2014-03" db="EMBL/GenBank/DDBJ databases">
        <title>The genome of Kluyveromyces dobzhanskii.</title>
        <authorList>
            <person name="Nystedt B."/>
            <person name="Astrom S."/>
        </authorList>
    </citation>
    <scope>NUCLEOTIDE SEQUENCE [LARGE SCALE GENOMIC DNA]</scope>
    <source>
        <strain evidence="7 8">CBS 2104</strain>
    </source>
</reference>
<proteinExistence type="inferred from homology"/>
<dbReference type="GO" id="GO:0005739">
    <property type="term" value="C:mitochondrion"/>
    <property type="evidence" value="ECO:0007669"/>
    <property type="project" value="UniProtKB-SubCell"/>
</dbReference>
<dbReference type="AlphaFoldDB" id="A0A0A8L0U6"/>
<evidence type="ECO:0000256" key="3">
    <source>
        <dbReference type="ARBA" id="ARBA00022677"/>
    </source>
</evidence>
<accession>A0A0A8L0U6</accession>
<evidence type="ECO:0000313" key="7">
    <source>
        <dbReference type="EMBL" id="CDO91809.1"/>
    </source>
</evidence>
<gene>
    <name evidence="7" type="ORF">KLDO_g142</name>
</gene>
<comment type="similarity">
    <text evidence="5">Belongs to the YIM1 family.</text>
</comment>
<dbReference type="PANTHER" id="PTHR11695:SF294">
    <property type="entry name" value="RETICULON-4-INTERACTING PROTEIN 1, MITOCHONDRIAL"/>
    <property type="match status" value="1"/>
</dbReference>
<dbReference type="InterPro" id="IPR013154">
    <property type="entry name" value="ADH-like_N"/>
</dbReference>
<feature type="domain" description="Alcohol dehydrogenase-like N-terminal" evidence="6">
    <location>
        <begin position="31"/>
        <end position="92"/>
    </location>
</feature>
<evidence type="ECO:0000313" key="8">
    <source>
        <dbReference type="Proteomes" id="UP000031516"/>
    </source>
</evidence>
<feature type="domain" description="Alcohol dehydrogenase-like N-terminal" evidence="6">
    <location>
        <begin position="375"/>
        <end position="436"/>
    </location>
</feature>
<dbReference type="GO" id="GO:0005811">
    <property type="term" value="C:lipid droplet"/>
    <property type="evidence" value="ECO:0007669"/>
    <property type="project" value="UniProtKB-SubCell"/>
</dbReference>
<dbReference type="SUPFAM" id="SSF51735">
    <property type="entry name" value="NAD(P)-binding Rossmann-fold domains"/>
    <property type="match status" value="1"/>
</dbReference>
<dbReference type="Gene3D" id="3.40.50.720">
    <property type="entry name" value="NAD(P)-binding Rossmann-like Domain"/>
    <property type="match status" value="2"/>
</dbReference>
<protein>
    <submittedName>
        <fullName evidence="7">WGS project CCBQ000000000 data, contig 00107</fullName>
    </submittedName>
</protein>
<dbReference type="EMBL" id="CCBQ010000004">
    <property type="protein sequence ID" value="CDO91809.1"/>
    <property type="molecule type" value="Genomic_DNA"/>
</dbReference>
<dbReference type="Gene3D" id="3.90.180.10">
    <property type="entry name" value="Medium-chain alcohol dehydrogenases, catalytic domain"/>
    <property type="match status" value="2"/>
</dbReference>
<evidence type="ECO:0000256" key="2">
    <source>
        <dbReference type="ARBA" id="ARBA00004502"/>
    </source>
</evidence>
<sequence length="570" mass="64415">MVVNRALTYVNSSTPLKIIENEINLDTCYNDKEIVVKIHAAAFNPVDFMLHDFANKWLVGSKTKTIGRDYAGVIVKVGKQVSKEWAVGDKVCGLFDAYFNEQGAMRDYLVFDPESSRTRLLCKIPEFQNPEHNDFVLGASWPLVFSTALQGFTEFGQKFGPESNVLVLGAGTSVGWYVAKIAKELFKVNSVVGTCSAASVERCSSCDICIDYKKEDVPLRLKEVISNQLQGQKFDLIYDCAGYNDLLPHIDDYLKPKSENSQYINIPGKVKYQFDGHNKGFLWKNITSMLRPHTSFNYHLLQIYTTRKTPPKFYEFLEIATKKDGYFNPPIDSVYSLDQYHYAEEKIKKALTYLNACTPLEVTKNEIDLDLRYKNEEIVVKVHSAAFNSSDFTLHDFGSKWLLEPAPKTIGRDFSGVIVRTGKNVSKEWSVGDTVCGLFNKDDEQGAMRDYSIFDTKSPEIQLLCKIPEFKNEDYDGFVLEASWPLVFSIALQGFTEFGQKFGPESNVLVLGAGTSVGWYVAKIAKDLFKLKFVSGACSKEFAERRFNRLGGYHAGGCDSCVFFDWEDHL</sequence>
<dbReference type="InterPro" id="IPR036291">
    <property type="entry name" value="NAD(P)-bd_dom_sf"/>
</dbReference>
<dbReference type="Pfam" id="PF08240">
    <property type="entry name" value="ADH_N"/>
    <property type="match status" value="2"/>
</dbReference>
<keyword evidence="3" id="KW-0551">Lipid droplet</keyword>
<keyword evidence="4" id="KW-0496">Mitochondrion</keyword>
<evidence type="ECO:0000256" key="4">
    <source>
        <dbReference type="ARBA" id="ARBA00023128"/>
    </source>
</evidence>
<dbReference type="Proteomes" id="UP000031516">
    <property type="component" value="Unassembled WGS sequence"/>
</dbReference>
<dbReference type="OrthoDB" id="3509362at2759"/>
<evidence type="ECO:0000259" key="6">
    <source>
        <dbReference type="Pfam" id="PF08240"/>
    </source>
</evidence>